<organism evidence="7 8">
    <name type="scientific">Paracoccus zhejiangensis</name>
    <dbReference type="NCBI Taxonomy" id="1077935"/>
    <lineage>
        <taxon>Bacteria</taxon>
        <taxon>Pseudomonadati</taxon>
        <taxon>Pseudomonadota</taxon>
        <taxon>Alphaproteobacteria</taxon>
        <taxon>Rhodobacterales</taxon>
        <taxon>Paracoccaceae</taxon>
        <taxon>Paracoccus</taxon>
    </lineage>
</organism>
<dbReference type="InterPro" id="IPR023353">
    <property type="entry name" value="LemA-like_dom_sf"/>
</dbReference>
<evidence type="ECO:0000256" key="4">
    <source>
        <dbReference type="ARBA" id="ARBA00022989"/>
    </source>
</evidence>
<dbReference type="PANTHER" id="PTHR34478:SF2">
    <property type="entry name" value="MEMBRANE PROTEIN"/>
    <property type="match status" value="1"/>
</dbReference>
<accession>A0A2H5EY68</accession>
<dbReference type="RefSeq" id="WP_101752278.1">
    <property type="nucleotide sequence ID" value="NZ_CP025430.1"/>
</dbReference>
<evidence type="ECO:0000256" key="2">
    <source>
        <dbReference type="ARBA" id="ARBA00008854"/>
    </source>
</evidence>
<dbReference type="Proteomes" id="UP000234530">
    <property type="component" value="Chromosome"/>
</dbReference>
<sequence length="186" mass="20270">MGWSWLVVVLVLIAGAGLYVILAYNGLVAARQRTGEAWSGIDVQLKRRSNLVPNLVEVVKGYAAHETEVLQQVTQTRARVGSDGSVGERAAAEARLGGALAGLVALAENYPDLKASQNFRDLHASLDEIERDIQHARRYYNGAVRVLNTKVQSFPSNLVAARFGFGLAEYFELDSPTERQVPGVSF</sequence>
<evidence type="ECO:0000313" key="8">
    <source>
        <dbReference type="Proteomes" id="UP000234530"/>
    </source>
</evidence>
<dbReference type="EMBL" id="CP025430">
    <property type="protein sequence ID" value="AUH64240.1"/>
    <property type="molecule type" value="Genomic_DNA"/>
</dbReference>
<evidence type="ECO:0000256" key="6">
    <source>
        <dbReference type="SAM" id="Phobius"/>
    </source>
</evidence>
<dbReference type="GO" id="GO:0016020">
    <property type="term" value="C:membrane"/>
    <property type="evidence" value="ECO:0007669"/>
    <property type="project" value="UniProtKB-SubCell"/>
</dbReference>
<dbReference type="PANTHER" id="PTHR34478">
    <property type="entry name" value="PROTEIN LEMA"/>
    <property type="match status" value="1"/>
</dbReference>
<dbReference type="KEGG" id="pzh:CX676_08785"/>
<keyword evidence="8" id="KW-1185">Reference proteome</keyword>
<comment type="subcellular location">
    <subcellularLocation>
        <location evidence="1">Membrane</location>
        <topology evidence="1">Single-pass membrane protein</topology>
    </subcellularLocation>
</comment>
<reference evidence="7 8" key="1">
    <citation type="journal article" date="2013" name="Antonie Van Leeuwenhoek">
        <title>Paracoccus zhejiangensis sp. nov., isolated from activated sludge in wastewater-treatment system.</title>
        <authorList>
            <person name="Wu Z.G."/>
            <person name="Zhang D.F."/>
            <person name="Liu Y.L."/>
            <person name="Wang F."/>
            <person name="Jiang X."/>
            <person name="Li C."/>
            <person name="Li S.P."/>
            <person name="Hong Q."/>
            <person name="Li W.J."/>
        </authorList>
    </citation>
    <scope>NUCLEOTIDE SEQUENCE [LARGE SCALE GENOMIC DNA]</scope>
    <source>
        <strain evidence="7 8">J6</strain>
    </source>
</reference>
<evidence type="ECO:0000256" key="1">
    <source>
        <dbReference type="ARBA" id="ARBA00004167"/>
    </source>
</evidence>
<dbReference type="AlphaFoldDB" id="A0A2H5EY68"/>
<keyword evidence="5 6" id="KW-0472">Membrane</keyword>
<dbReference type="SUPFAM" id="SSF140478">
    <property type="entry name" value="LemA-like"/>
    <property type="match status" value="1"/>
</dbReference>
<proteinExistence type="inferred from homology"/>
<dbReference type="Gene3D" id="1.20.1440.20">
    <property type="entry name" value="LemA-like domain"/>
    <property type="match status" value="1"/>
</dbReference>
<dbReference type="Pfam" id="PF04011">
    <property type="entry name" value="LemA"/>
    <property type="match status" value="1"/>
</dbReference>
<keyword evidence="4 6" id="KW-1133">Transmembrane helix</keyword>
<dbReference type="InterPro" id="IPR007156">
    <property type="entry name" value="MamQ_LemA"/>
</dbReference>
<evidence type="ECO:0008006" key="9">
    <source>
        <dbReference type="Google" id="ProtNLM"/>
    </source>
</evidence>
<feature type="transmembrane region" description="Helical" evidence="6">
    <location>
        <begin position="6"/>
        <end position="24"/>
    </location>
</feature>
<evidence type="ECO:0000256" key="3">
    <source>
        <dbReference type="ARBA" id="ARBA00022692"/>
    </source>
</evidence>
<keyword evidence="3 6" id="KW-0812">Transmembrane</keyword>
<gene>
    <name evidence="7" type="ORF">CX676_08785</name>
</gene>
<evidence type="ECO:0000313" key="7">
    <source>
        <dbReference type="EMBL" id="AUH64240.1"/>
    </source>
</evidence>
<protein>
    <recommendedName>
        <fullName evidence="9">LemA family protein</fullName>
    </recommendedName>
</protein>
<comment type="similarity">
    <text evidence="2">Belongs to the LemA family.</text>
</comment>
<name>A0A2H5EY68_9RHOB</name>
<dbReference type="OrthoDB" id="9804152at2"/>
<evidence type="ECO:0000256" key="5">
    <source>
        <dbReference type="ARBA" id="ARBA00023136"/>
    </source>
</evidence>